<proteinExistence type="predicted"/>
<protein>
    <submittedName>
        <fullName evidence="1">Uncharacterized protein</fullName>
    </submittedName>
</protein>
<comment type="caution">
    <text evidence="1">The sequence shown here is derived from an EMBL/GenBank/DDBJ whole genome shotgun (WGS) entry which is preliminary data.</text>
</comment>
<gene>
    <name evidence="1" type="ORF">M9H77_08780</name>
</gene>
<sequence length="867" mass="95893">MALIIPAQFKFKPWHLFQTEILPTQLDFVTIRTRKSSNFTSSLAASSFSTIFSHKCYHNKRCLNPRFCYKSSVFSRRASNDEGSIPHESLTSDSDELTRSSATSGDGYVALFVRLLGIDNDPLDREQAIVALWKYSLGGKQCIDNIMQFHGTINLTVTLLKSNSDSACEAAAGVLRVASSVNMYRNTVAESGAIEEITNLLRRSSLSSNVKEQSLCTLWNLSVDEKLRMKIANFELLPLLLKFLEDEDVKVKEAAGGVLANLALSQCNHEILVEAGAIPKLAKLLNTDIEGSKVIRKEARNALLEMAKDDYYRILILEEGLVVVPLIGSAAYKAFKPALYSWPSLPDGTKIEQSSKGPSRYGASELLLGLNIQDQNVNLEEAKTNAIVGRTQQQFLARIGAIEVEDENNINGKSNSSQRFTLLPWIDAVARLVLILGLEDDSAIARAANSIAESAINEHMRISFKEAGAVKLLIQLLDHQNDSVRFAAIRALEKLSVSNYVCQTIQAEGILHPLINLLMKLETYGHLTEMILDILTRILDPDKEMKSKFYDGPVNGSNRGWNAERYSATTEPVKNIADTKSTNSLQTTKVGDLLDSAFFGRLIEILKTPSSNLQRKAASILEFVIADESHIGKIISVDIASGLDAVFQQESLKLAKTVSDSDVERPELLALEVEEAGQAISAASRLFTKLLDIEPFRQSIDSNHFMKLLRNILISNVPLHYKDWVAACLVKLSFFTEPNADFENPISMEVTLYETIPRLIEQIKTSFSPEVQEAAVVELNRIISEGMVDSTRAVASKGGIFPLVKLIESGSDRAVEAGLSILYNLSMDIENQPTLVSAGAIPILRRIVLSQKPYWMRALLLLRTLPT</sequence>
<organism evidence="1 2">
    <name type="scientific">Catharanthus roseus</name>
    <name type="common">Madagascar periwinkle</name>
    <name type="synonym">Vinca rosea</name>
    <dbReference type="NCBI Taxonomy" id="4058"/>
    <lineage>
        <taxon>Eukaryota</taxon>
        <taxon>Viridiplantae</taxon>
        <taxon>Streptophyta</taxon>
        <taxon>Embryophyta</taxon>
        <taxon>Tracheophyta</taxon>
        <taxon>Spermatophyta</taxon>
        <taxon>Magnoliopsida</taxon>
        <taxon>eudicotyledons</taxon>
        <taxon>Gunneridae</taxon>
        <taxon>Pentapetalae</taxon>
        <taxon>asterids</taxon>
        <taxon>lamiids</taxon>
        <taxon>Gentianales</taxon>
        <taxon>Apocynaceae</taxon>
        <taxon>Rauvolfioideae</taxon>
        <taxon>Vinceae</taxon>
        <taxon>Catharanthinae</taxon>
        <taxon>Catharanthus</taxon>
    </lineage>
</organism>
<dbReference type="EMBL" id="CM044702">
    <property type="protein sequence ID" value="KAI5677830.1"/>
    <property type="molecule type" value="Genomic_DNA"/>
</dbReference>
<evidence type="ECO:0000313" key="1">
    <source>
        <dbReference type="EMBL" id="KAI5677830.1"/>
    </source>
</evidence>
<name>A0ACC0BYV1_CATRO</name>
<keyword evidence="2" id="KW-1185">Reference proteome</keyword>
<evidence type="ECO:0000313" key="2">
    <source>
        <dbReference type="Proteomes" id="UP001060085"/>
    </source>
</evidence>
<accession>A0ACC0BYV1</accession>
<dbReference type="Proteomes" id="UP001060085">
    <property type="component" value="Linkage Group LG02"/>
</dbReference>
<reference evidence="2" key="1">
    <citation type="journal article" date="2023" name="Nat. Plants">
        <title>Single-cell RNA sequencing provides a high-resolution roadmap for understanding the multicellular compartmentation of specialized metabolism.</title>
        <authorList>
            <person name="Sun S."/>
            <person name="Shen X."/>
            <person name="Li Y."/>
            <person name="Li Y."/>
            <person name="Wang S."/>
            <person name="Li R."/>
            <person name="Zhang H."/>
            <person name="Shen G."/>
            <person name="Guo B."/>
            <person name="Wei J."/>
            <person name="Xu J."/>
            <person name="St-Pierre B."/>
            <person name="Chen S."/>
            <person name="Sun C."/>
        </authorList>
    </citation>
    <scope>NUCLEOTIDE SEQUENCE [LARGE SCALE GENOMIC DNA]</scope>
</reference>